<dbReference type="PATRIC" id="fig|1800.3.peg.3134"/>
<protein>
    <submittedName>
        <fullName evidence="6">ANTAR domain protein</fullName>
    </submittedName>
</protein>
<evidence type="ECO:0000259" key="5">
    <source>
        <dbReference type="PROSITE" id="PS50921"/>
    </source>
</evidence>
<dbReference type="InterPro" id="IPR012074">
    <property type="entry name" value="GAF_ANTAR"/>
</dbReference>
<comment type="caution">
    <text evidence="6">The sequence shown here is derived from an EMBL/GenBank/DDBJ whole genome shotgun (WGS) entry which is preliminary data.</text>
</comment>
<dbReference type="InterPro" id="IPR029016">
    <property type="entry name" value="GAF-like_dom_sf"/>
</dbReference>
<dbReference type="PROSITE" id="PS50921">
    <property type="entry name" value="ANTAR"/>
    <property type="match status" value="1"/>
</dbReference>
<dbReference type="InterPro" id="IPR036388">
    <property type="entry name" value="WH-like_DNA-bd_sf"/>
</dbReference>
<name>A0A0J6W6I6_MYCCU</name>
<proteinExistence type="predicted"/>
<sequence length="229" mass="25532">MMADDEHREIVAKLAALVGEQQRREAPMESGLHEIIAAAVRNVTGADYAGMTMASRSRGISTAAATDGVAALLDEIQQRHQEGPCISAAWDHHIVRIDDMETEQRWPRYRSAALTETPVRSVLAFELSVGDGVLAALNFYSERPRAFERESLELGLIYSTHIALAWSMFRRNAQFRSALASRDLIGQAKGMVMERYKVDAVRAFELIARLSQDSNIKLIDVARQIIDHP</sequence>
<dbReference type="InterPro" id="IPR011006">
    <property type="entry name" value="CheY-like_superfamily"/>
</dbReference>
<evidence type="ECO:0000256" key="1">
    <source>
        <dbReference type="ARBA" id="ARBA00022679"/>
    </source>
</evidence>
<organism evidence="6 7">
    <name type="scientific">Mycolicibacterium chubuense</name>
    <name type="common">Mycobacterium chubuense</name>
    <dbReference type="NCBI Taxonomy" id="1800"/>
    <lineage>
        <taxon>Bacteria</taxon>
        <taxon>Bacillati</taxon>
        <taxon>Actinomycetota</taxon>
        <taxon>Actinomycetes</taxon>
        <taxon>Mycobacteriales</taxon>
        <taxon>Mycobacteriaceae</taxon>
        <taxon>Mycolicibacterium</taxon>
    </lineage>
</organism>
<dbReference type="InterPro" id="IPR005561">
    <property type="entry name" value="ANTAR"/>
</dbReference>
<evidence type="ECO:0000256" key="3">
    <source>
        <dbReference type="ARBA" id="ARBA00023015"/>
    </source>
</evidence>
<dbReference type="GO" id="GO:0016301">
    <property type="term" value="F:kinase activity"/>
    <property type="evidence" value="ECO:0007669"/>
    <property type="project" value="UniProtKB-KW"/>
</dbReference>
<keyword evidence="3" id="KW-0805">Transcription regulation</keyword>
<evidence type="ECO:0000313" key="6">
    <source>
        <dbReference type="EMBL" id="KMO78885.1"/>
    </source>
</evidence>
<dbReference type="SMART" id="SM01012">
    <property type="entry name" value="ANTAR"/>
    <property type="match status" value="1"/>
</dbReference>
<feature type="domain" description="ANTAR" evidence="5">
    <location>
        <begin position="165"/>
        <end position="226"/>
    </location>
</feature>
<dbReference type="Gene3D" id="3.30.450.40">
    <property type="match status" value="1"/>
</dbReference>
<keyword evidence="1" id="KW-0808">Transferase</keyword>
<dbReference type="Proteomes" id="UP000036176">
    <property type="component" value="Unassembled WGS sequence"/>
</dbReference>
<evidence type="ECO:0000256" key="4">
    <source>
        <dbReference type="ARBA" id="ARBA00023163"/>
    </source>
</evidence>
<dbReference type="SUPFAM" id="SSF52172">
    <property type="entry name" value="CheY-like"/>
    <property type="match status" value="1"/>
</dbReference>
<keyword evidence="7" id="KW-1185">Reference proteome</keyword>
<accession>A0A0J6W6I6</accession>
<dbReference type="PIRSF" id="PIRSF036625">
    <property type="entry name" value="GAF_ANTAR"/>
    <property type="match status" value="1"/>
</dbReference>
<reference evidence="6 7" key="1">
    <citation type="journal article" date="2015" name="Genome Biol. Evol.">
        <title>Characterization of Three Mycobacterium spp. with Potential Use in Bioremediation by Genome Sequencing and Comparative Genomics.</title>
        <authorList>
            <person name="Das S."/>
            <person name="Pettersson B.M."/>
            <person name="Behra P.R."/>
            <person name="Ramesh M."/>
            <person name="Dasgupta S."/>
            <person name="Bhattacharya A."/>
            <person name="Kirsebom L.A."/>
        </authorList>
    </citation>
    <scope>NUCLEOTIDE SEQUENCE [LARGE SCALE GENOMIC DNA]</scope>
    <source>
        <strain evidence="6 7">DSM 44219</strain>
    </source>
</reference>
<dbReference type="Pfam" id="PF13185">
    <property type="entry name" value="GAF_2"/>
    <property type="match status" value="1"/>
</dbReference>
<dbReference type="InterPro" id="IPR003018">
    <property type="entry name" value="GAF"/>
</dbReference>
<dbReference type="AlphaFoldDB" id="A0A0J6W6I6"/>
<dbReference type="SUPFAM" id="SSF55781">
    <property type="entry name" value="GAF domain-like"/>
    <property type="match status" value="1"/>
</dbReference>
<evidence type="ECO:0000313" key="7">
    <source>
        <dbReference type="Proteomes" id="UP000036176"/>
    </source>
</evidence>
<dbReference type="Pfam" id="PF03861">
    <property type="entry name" value="ANTAR"/>
    <property type="match status" value="1"/>
</dbReference>
<dbReference type="EMBL" id="JYNX01000037">
    <property type="protein sequence ID" value="KMO78885.1"/>
    <property type="molecule type" value="Genomic_DNA"/>
</dbReference>
<dbReference type="GO" id="GO:0003723">
    <property type="term" value="F:RNA binding"/>
    <property type="evidence" value="ECO:0007669"/>
    <property type="project" value="InterPro"/>
</dbReference>
<gene>
    <name evidence="6" type="ORF">MCHUDSM44219_03123</name>
</gene>
<keyword evidence="2" id="KW-0418">Kinase</keyword>
<keyword evidence="4" id="KW-0804">Transcription</keyword>
<dbReference type="Gene3D" id="1.10.10.10">
    <property type="entry name" value="Winged helix-like DNA-binding domain superfamily/Winged helix DNA-binding domain"/>
    <property type="match status" value="1"/>
</dbReference>
<evidence type="ECO:0000256" key="2">
    <source>
        <dbReference type="ARBA" id="ARBA00022777"/>
    </source>
</evidence>